<comment type="caution">
    <text evidence="3">The sequence shown here is derived from an EMBL/GenBank/DDBJ whole genome shotgun (WGS) entry which is preliminary data.</text>
</comment>
<evidence type="ECO:0000256" key="1">
    <source>
        <dbReference type="ARBA" id="ARBA00022801"/>
    </source>
</evidence>
<dbReference type="InterPro" id="IPR050345">
    <property type="entry name" value="Aliph_Amidase/BUP"/>
</dbReference>
<dbReference type="InterPro" id="IPR036526">
    <property type="entry name" value="C-N_Hydrolase_sf"/>
</dbReference>
<name>A0A0D2J246_9BACT</name>
<organism evidence="3 4">
    <name type="scientific">Dethiosulfatarculus sandiegensis</name>
    <dbReference type="NCBI Taxonomy" id="1429043"/>
    <lineage>
        <taxon>Bacteria</taxon>
        <taxon>Pseudomonadati</taxon>
        <taxon>Thermodesulfobacteriota</taxon>
        <taxon>Desulfarculia</taxon>
        <taxon>Desulfarculales</taxon>
        <taxon>Desulfarculaceae</taxon>
        <taxon>Dethiosulfatarculus</taxon>
    </lineage>
</organism>
<feature type="domain" description="CN hydrolase" evidence="2">
    <location>
        <begin position="5"/>
        <end position="243"/>
    </location>
</feature>
<dbReference type="PANTHER" id="PTHR43674:SF16">
    <property type="entry name" value="CARBON-NITROGEN FAMILY, PUTATIVE (AFU_ORTHOLOGUE AFUA_5G02350)-RELATED"/>
    <property type="match status" value="1"/>
</dbReference>
<keyword evidence="1" id="KW-0378">Hydrolase</keyword>
<dbReference type="PANTHER" id="PTHR43674">
    <property type="entry name" value="NITRILASE C965.09-RELATED"/>
    <property type="match status" value="1"/>
</dbReference>
<dbReference type="SUPFAM" id="SSF56317">
    <property type="entry name" value="Carbon-nitrogen hydrolase"/>
    <property type="match status" value="1"/>
</dbReference>
<gene>
    <name evidence="3" type="ORF">X474_20430</name>
</gene>
<dbReference type="RefSeq" id="WP_052515384.1">
    <property type="nucleotide sequence ID" value="NZ_AZAC01000034.1"/>
</dbReference>
<dbReference type="PROSITE" id="PS50263">
    <property type="entry name" value="CN_HYDROLASE"/>
    <property type="match status" value="1"/>
</dbReference>
<dbReference type="Pfam" id="PF00795">
    <property type="entry name" value="CN_hydrolase"/>
    <property type="match status" value="1"/>
</dbReference>
<dbReference type="EMBL" id="AZAC01000034">
    <property type="protein sequence ID" value="KIX12309.1"/>
    <property type="molecule type" value="Genomic_DNA"/>
</dbReference>
<accession>A0A0D2J246</accession>
<dbReference type="OrthoDB" id="9811121at2"/>
<dbReference type="InterPro" id="IPR003010">
    <property type="entry name" value="C-N_Hydrolase"/>
</dbReference>
<reference evidence="3 4" key="1">
    <citation type="submission" date="2013-11" db="EMBL/GenBank/DDBJ databases">
        <title>Metagenomic analysis of a methanogenic consortium involved in long chain n-alkane degradation.</title>
        <authorList>
            <person name="Davidova I.A."/>
            <person name="Callaghan A.V."/>
            <person name="Wawrik B."/>
            <person name="Pruitt S."/>
            <person name="Marks C."/>
            <person name="Duncan K.E."/>
            <person name="Suflita J.M."/>
        </authorList>
    </citation>
    <scope>NUCLEOTIDE SEQUENCE [LARGE SCALE GENOMIC DNA]</scope>
    <source>
        <strain evidence="3 4">SPR</strain>
    </source>
</reference>
<evidence type="ECO:0000259" key="2">
    <source>
        <dbReference type="PROSITE" id="PS50263"/>
    </source>
</evidence>
<dbReference type="GO" id="GO:0016811">
    <property type="term" value="F:hydrolase activity, acting on carbon-nitrogen (but not peptide) bonds, in linear amides"/>
    <property type="evidence" value="ECO:0007669"/>
    <property type="project" value="TreeGrafter"/>
</dbReference>
<protein>
    <recommendedName>
        <fullName evidence="2">CN hydrolase domain-containing protein</fullName>
    </recommendedName>
</protein>
<dbReference type="CDD" id="cd07197">
    <property type="entry name" value="nitrilase"/>
    <property type="match status" value="1"/>
</dbReference>
<proteinExistence type="predicted"/>
<dbReference type="InParanoid" id="A0A0D2J246"/>
<dbReference type="Proteomes" id="UP000032233">
    <property type="component" value="Unassembled WGS sequence"/>
</dbReference>
<dbReference type="AlphaFoldDB" id="A0A0D2J246"/>
<evidence type="ECO:0000313" key="3">
    <source>
        <dbReference type="EMBL" id="KIX12309.1"/>
    </source>
</evidence>
<dbReference type="Gene3D" id="3.60.110.10">
    <property type="entry name" value="Carbon-nitrogen hydrolase"/>
    <property type="match status" value="1"/>
</dbReference>
<keyword evidence="4" id="KW-1185">Reference proteome</keyword>
<evidence type="ECO:0000313" key="4">
    <source>
        <dbReference type="Proteomes" id="UP000032233"/>
    </source>
</evidence>
<dbReference type="STRING" id="1429043.X474_20430"/>
<sequence length="498" mass="54584">MADSLTIALVHARLSRDKFQENLQTLLELNKNAAESGAKVIVNTETGLSGYGFDSRPEISHLVREENSSAVKAFAALAKDYQVYLALGLAEKDADTGLYFNSVLLLGPEGEIVARHRKISAESKWAAAGGPGQADYCDTSWGRVGLLICSESYFSILPRTMALKDIDLLLLPANWPNGGIDTRVLWQARALENGFFLAGCNRAGKDRKLDFQEAYSCVFGPDGKEYLARASSESKVYLVDLPLYQGKLDQGIRKQRLKTRRPEAYHYLAADLSSIGDLSGLFNLPDPGGLTVRCLSLSEKQDISLSDIKERLEVNASNLPEIWLLSRGLSPADLKNLSVSSGKAVFCPDPDSPDKLWFASEGECLGLDPDRAEPLVLDYGPARLGLARGEDLLHPEMAECFAKRGCDLVLASSRDLADWQLKVLEVKCLDKIALACVHSKGGLICNMQQGHAPWLVERTCDGEICSLELDTSRLRVKNLHSNWEFGLLLQGALRKGAK</sequence>